<name>W9XU27_9EURO</name>
<keyword evidence="5" id="KW-1185">Reference proteome</keyword>
<reference evidence="4 5" key="1">
    <citation type="submission" date="2013-03" db="EMBL/GenBank/DDBJ databases">
        <title>The Genome Sequence of Capronia epimyces CBS 606.96.</title>
        <authorList>
            <consortium name="The Broad Institute Genomics Platform"/>
            <person name="Cuomo C."/>
            <person name="de Hoog S."/>
            <person name="Gorbushina A."/>
            <person name="Walker B."/>
            <person name="Young S.K."/>
            <person name="Zeng Q."/>
            <person name="Gargeya S."/>
            <person name="Fitzgerald M."/>
            <person name="Haas B."/>
            <person name="Abouelleil A."/>
            <person name="Allen A.W."/>
            <person name="Alvarado L."/>
            <person name="Arachchi H.M."/>
            <person name="Berlin A.M."/>
            <person name="Chapman S.B."/>
            <person name="Gainer-Dewar J."/>
            <person name="Goldberg J."/>
            <person name="Griggs A."/>
            <person name="Gujja S."/>
            <person name="Hansen M."/>
            <person name="Howarth C."/>
            <person name="Imamovic A."/>
            <person name="Ireland A."/>
            <person name="Larimer J."/>
            <person name="McCowan C."/>
            <person name="Murphy C."/>
            <person name="Pearson M."/>
            <person name="Poon T.W."/>
            <person name="Priest M."/>
            <person name="Roberts A."/>
            <person name="Saif S."/>
            <person name="Shea T."/>
            <person name="Sisk P."/>
            <person name="Sykes S."/>
            <person name="Wortman J."/>
            <person name="Nusbaum C."/>
            <person name="Birren B."/>
        </authorList>
    </citation>
    <scope>NUCLEOTIDE SEQUENCE [LARGE SCALE GENOMIC DNA]</scope>
    <source>
        <strain evidence="4 5">CBS 606.96</strain>
    </source>
</reference>
<feature type="region of interest" description="Disordered" evidence="3">
    <location>
        <begin position="67"/>
        <end position="89"/>
    </location>
</feature>
<dbReference type="EMBL" id="AMGY01000004">
    <property type="protein sequence ID" value="EXJ84057.1"/>
    <property type="molecule type" value="Genomic_DNA"/>
</dbReference>
<dbReference type="RefSeq" id="XP_007733042.1">
    <property type="nucleotide sequence ID" value="XM_007734852.1"/>
</dbReference>
<dbReference type="GO" id="GO:0000976">
    <property type="term" value="F:transcription cis-regulatory region binding"/>
    <property type="evidence" value="ECO:0007669"/>
    <property type="project" value="TreeGrafter"/>
</dbReference>
<dbReference type="HOGENOM" id="CLU_021380_2_0_1"/>
<protein>
    <recommendedName>
        <fullName evidence="6">Transcription factor domain-containing protein</fullName>
    </recommendedName>
</protein>
<proteinExistence type="predicted"/>
<comment type="subcellular location">
    <subcellularLocation>
        <location evidence="1">Nucleus</location>
    </subcellularLocation>
</comment>
<dbReference type="PANTHER" id="PTHR37534:SF38">
    <property type="entry name" value="ZN(2)-C6 FUNGAL-TYPE DOMAIN-CONTAINING PROTEIN"/>
    <property type="match status" value="1"/>
</dbReference>
<dbReference type="InterPro" id="IPR021858">
    <property type="entry name" value="Fun_TF"/>
</dbReference>
<accession>W9XU27</accession>
<evidence type="ECO:0000313" key="5">
    <source>
        <dbReference type="Proteomes" id="UP000019478"/>
    </source>
</evidence>
<dbReference type="GO" id="GO:0045944">
    <property type="term" value="P:positive regulation of transcription by RNA polymerase II"/>
    <property type="evidence" value="ECO:0007669"/>
    <property type="project" value="TreeGrafter"/>
</dbReference>
<feature type="compositionally biased region" description="Low complexity" evidence="3">
    <location>
        <begin position="67"/>
        <end position="81"/>
    </location>
</feature>
<dbReference type="STRING" id="1182542.W9XU27"/>
<keyword evidence="2" id="KW-0539">Nucleus</keyword>
<evidence type="ECO:0000256" key="3">
    <source>
        <dbReference type="SAM" id="MobiDB-lite"/>
    </source>
</evidence>
<dbReference type="Pfam" id="PF11951">
    <property type="entry name" value="Fungal_trans_2"/>
    <property type="match status" value="1"/>
</dbReference>
<dbReference type="GO" id="GO:0003700">
    <property type="term" value="F:DNA-binding transcription factor activity"/>
    <property type="evidence" value="ECO:0007669"/>
    <property type="project" value="TreeGrafter"/>
</dbReference>
<comment type="caution">
    <text evidence="4">The sequence shown here is derived from an EMBL/GenBank/DDBJ whole genome shotgun (WGS) entry which is preliminary data.</text>
</comment>
<sequence>MTFDYEANPIATPQISPTSWEISQMLGEEDFDHSFFSLPLDVSTVSLALTDEAPMPASMSIPTQIQAQTQTQTQTKAVQKQSSPPPTIPRGLPFLIEGLDSPVRQRLFKHFTDTTSWVLTTSTTENNPFLNKIVPRSLHDPMIREALLCISASHLTKLQDNQDVDMEAEKRRTLEAAEQEQVARLELLKTAKHPHPTGTSPKRPDLDLEAMLIAALLLCLYEVSEGTGDICWRIRLDTARHLINSDVQSLNELAIDQFLLEFFWYHDVLARVTDPGPTRQPLDAGWDDLFSSLTLTSSSGRTPAPESHTIGAYDGLLHMVAKLSALQQKIHDADGALDGMLIAEAIELWSELDRWQPNIPTGHDDPKQERLVCSAYISALFVWLFALVYPTDITNPRVQQVVRDGLAHLGQINYLRNMAVLLFPVFVLGFACVDRDTRAQIESHFQQLIAFSGFGNVRLARDVVRQWWFDYDSGNGHSWSWRQRMELYGTTLPLT</sequence>
<dbReference type="AlphaFoldDB" id="W9XU27"/>
<evidence type="ECO:0000256" key="2">
    <source>
        <dbReference type="ARBA" id="ARBA00023242"/>
    </source>
</evidence>
<organism evidence="4 5">
    <name type="scientific">Capronia epimyces CBS 606.96</name>
    <dbReference type="NCBI Taxonomy" id="1182542"/>
    <lineage>
        <taxon>Eukaryota</taxon>
        <taxon>Fungi</taxon>
        <taxon>Dikarya</taxon>
        <taxon>Ascomycota</taxon>
        <taxon>Pezizomycotina</taxon>
        <taxon>Eurotiomycetes</taxon>
        <taxon>Chaetothyriomycetidae</taxon>
        <taxon>Chaetothyriales</taxon>
        <taxon>Herpotrichiellaceae</taxon>
        <taxon>Capronia</taxon>
    </lineage>
</organism>
<dbReference type="Proteomes" id="UP000019478">
    <property type="component" value="Unassembled WGS sequence"/>
</dbReference>
<evidence type="ECO:0000256" key="1">
    <source>
        <dbReference type="ARBA" id="ARBA00004123"/>
    </source>
</evidence>
<evidence type="ECO:0000313" key="4">
    <source>
        <dbReference type="EMBL" id="EXJ84057.1"/>
    </source>
</evidence>
<dbReference type="PANTHER" id="PTHR37534">
    <property type="entry name" value="TRANSCRIPTIONAL ACTIVATOR PROTEIN UGA3"/>
    <property type="match status" value="1"/>
</dbReference>
<dbReference type="OrthoDB" id="434972at2759"/>
<dbReference type="GeneID" id="19168842"/>
<gene>
    <name evidence="4" type="ORF">A1O3_04724</name>
</gene>
<dbReference type="GO" id="GO:0005634">
    <property type="term" value="C:nucleus"/>
    <property type="evidence" value="ECO:0007669"/>
    <property type="project" value="UniProtKB-SubCell"/>
</dbReference>
<dbReference type="eggNOG" id="ENOG502QU5N">
    <property type="taxonomic scope" value="Eukaryota"/>
</dbReference>
<evidence type="ECO:0008006" key="6">
    <source>
        <dbReference type="Google" id="ProtNLM"/>
    </source>
</evidence>